<accession>A0ABU4YNG3</accession>
<dbReference type="InterPro" id="IPR013096">
    <property type="entry name" value="Cupin_2"/>
</dbReference>
<dbReference type="EMBL" id="JAVIIV010000020">
    <property type="protein sequence ID" value="MDX8488533.1"/>
    <property type="molecule type" value="Genomic_DNA"/>
</dbReference>
<reference evidence="3 4" key="1">
    <citation type="submission" date="2023-08" db="EMBL/GenBank/DDBJ databases">
        <title>Implementing the SeqCode for naming new Mesorhizobium species isolated from Vachellia karroo root nodules.</title>
        <authorList>
            <person name="Van Lill M."/>
        </authorList>
    </citation>
    <scope>NUCLEOTIDE SEQUENCE [LARGE SCALE GENOMIC DNA]</scope>
    <source>
        <strain evidence="3 4">VK2B</strain>
    </source>
</reference>
<protein>
    <submittedName>
        <fullName evidence="3">Cupin domain-containing protein</fullName>
    </submittedName>
</protein>
<dbReference type="PANTHER" id="PTHR46797">
    <property type="entry name" value="HTH-TYPE TRANSCRIPTIONAL REGULATOR"/>
    <property type="match status" value="1"/>
</dbReference>
<keyword evidence="1" id="KW-0238">DNA-binding</keyword>
<dbReference type="PANTHER" id="PTHR46797:SF2">
    <property type="entry name" value="TRANSCRIPTIONAL REGULATOR"/>
    <property type="match status" value="1"/>
</dbReference>
<evidence type="ECO:0000259" key="2">
    <source>
        <dbReference type="PROSITE" id="PS50943"/>
    </source>
</evidence>
<evidence type="ECO:0000313" key="4">
    <source>
        <dbReference type="Proteomes" id="UP001280156"/>
    </source>
</evidence>
<dbReference type="Proteomes" id="UP001280156">
    <property type="component" value="Unassembled WGS sequence"/>
</dbReference>
<evidence type="ECO:0000313" key="3">
    <source>
        <dbReference type="EMBL" id="MDX8488533.1"/>
    </source>
</evidence>
<feature type="domain" description="HTH cro/C1-type" evidence="2">
    <location>
        <begin position="145"/>
        <end position="199"/>
    </location>
</feature>
<dbReference type="Gene3D" id="2.60.120.10">
    <property type="entry name" value="Jelly Rolls"/>
    <property type="match status" value="1"/>
</dbReference>
<dbReference type="InterPro" id="IPR014710">
    <property type="entry name" value="RmlC-like_jellyroll"/>
</dbReference>
<dbReference type="Pfam" id="PF01381">
    <property type="entry name" value="HTH_3"/>
    <property type="match status" value="1"/>
</dbReference>
<dbReference type="CDD" id="cd00093">
    <property type="entry name" value="HTH_XRE"/>
    <property type="match status" value="1"/>
</dbReference>
<sequence length="320" mass="35015">MSRTPRIRKGWKRRGNGVEGCLICAAPAIDFLRRWQTTLSYFAISKKSRYFFTNGKIHCELSPAVKWFSLGLKRLATLKGSCGKAGIPNAHLADSAFDRQERRSLAELGGPFSSGIVSGVSMSSEGGPETGLVSVGGDPVLGDRIRGLRKRRKMTLSQLSESANLSIGYISQIERNLAYPSIPALVNIARSLGVTVQWFFAGASPVPQEEHGYVVRSGNRLKIQYEGGIIDELVTPKMSLQVEMIYTRLPPGTESAESYTHEGDGVGFVVSGELDIWVGERHFHLYEGDSCSYSSGEPHRYKNAGGREAVVIWAISPPSF</sequence>
<gene>
    <name evidence="3" type="ORF">RFM52_25545</name>
</gene>
<dbReference type="SMART" id="SM00530">
    <property type="entry name" value="HTH_XRE"/>
    <property type="match status" value="1"/>
</dbReference>
<dbReference type="SUPFAM" id="SSF47413">
    <property type="entry name" value="lambda repressor-like DNA-binding domains"/>
    <property type="match status" value="1"/>
</dbReference>
<evidence type="ECO:0000256" key="1">
    <source>
        <dbReference type="ARBA" id="ARBA00023125"/>
    </source>
</evidence>
<dbReference type="InterPro" id="IPR011051">
    <property type="entry name" value="RmlC_Cupin_sf"/>
</dbReference>
<dbReference type="PROSITE" id="PS50943">
    <property type="entry name" value="HTH_CROC1"/>
    <property type="match status" value="1"/>
</dbReference>
<dbReference type="SUPFAM" id="SSF51182">
    <property type="entry name" value="RmlC-like cupins"/>
    <property type="match status" value="1"/>
</dbReference>
<dbReference type="InterPro" id="IPR010982">
    <property type="entry name" value="Lambda_DNA-bd_dom_sf"/>
</dbReference>
<dbReference type="Pfam" id="PF07883">
    <property type="entry name" value="Cupin_2"/>
    <property type="match status" value="1"/>
</dbReference>
<dbReference type="CDD" id="cd02209">
    <property type="entry name" value="cupin_XRE_C"/>
    <property type="match status" value="1"/>
</dbReference>
<keyword evidence="4" id="KW-1185">Reference proteome</keyword>
<comment type="caution">
    <text evidence="3">The sequence shown here is derived from an EMBL/GenBank/DDBJ whole genome shotgun (WGS) entry which is preliminary data.</text>
</comment>
<proteinExistence type="predicted"/>
<name>A0ABU4YNG3_9HYPH</name>
<dbReference type="InterPro" id="IPR001387">
    <property type="entry name" value="Cro/C1-type_HTH"/>
</dbReference>
<dbReference type="RefSeq" id="WP_320298533.1">
    <property type="nucleotide sequence ID" value="NZ_JAVIIU010000017.1"/>
</dbReference>
<organism evidence="3 4">
    <name type="scientific">Mesorhizobium humile</name>
    <dbReference type="NCBI Taxonomy" id="3072313"/>
    <lineage>
        <taxon>Bacteria</taxon>
        <taxon>Pseudomonadati</taxon>
        <taxon>Pseudomonadota</taxon>
        <taxon>Alphaproteobacteria</taxon>
        <taxon>Hyphomicrobiales</taxon>
        <taxon>Phyllobacteriaceae</taxon>
        <taxon>Mesorhizobium</taxon>
    </lineage>
</organism>
<dbReference type="Gene3D" id="1.10.260.40">
    <property type="entry name" value="lambda repressor-like DNA-binding domains"/>
    <property type="match status" value="1"/>
</dbReference>
<dbReference type="InterPro" id="IPR050807">
    <property type="entry name" value="TransReg_Diox_bact_type"/>
</dbReference>